<dbReference type="RefSeq" id="XP_054857004.1">
    <property type="nucleotide sequence ID" value="XM_055001029.1"/>
</dbReference>
<dbReference type="GO" id="GO:0005737">
    <property type="term" value="C:cytoplasm"/>
    <property type="evidence" value="ECO:0007669"/>
    <property type="project" value="TreeGrafter"/>
</dbReference>
<protein>
    <submittedName>
        <fullName evidence="4 5">Proline-rich protein 11</fullName>
    </submittedName>
</protein>
<dbReference type="GeneID" id="129344415"/>
<evidence type="ECO:0000313" key="3">
    <source>
        <dbReference type="Proteomes" id="UP001190640"/>
    </source>
</evidence>
<name>A0AA97KHA2_EUBMA</name>
<evidence type="ECO:0000256" key="1">
    <source>
        <dbReference type="SAM" id="Coils"/>
    </source>
</evidence>
<dbReference type="AlphaFoldDB" id="A0AA97KHA2"/>
<gene>
    <name evidence="4 5" type="primary">PRR11</name>
</gene>
<dbReference type="PANTHER" id="PTHR23330">
    <property type="entry name" value="P300 TRANSCRIPTIONAL COFACTOR JMY-RELATED"/>
    <property type="match status" value="1"/>
</dbReference>
<evidence type="ECO:0000313" key="5">
    <source>
        <dbReference type="RefSeq" id="XP_054857004.1"/>
    </source>
</evidence>
<dbReference type="RefSeq" id="XP_054857003.1">
    <property type="nucleotide sequence ID" value="XM_055001028.1"/>
</dbReference>
<keyword evidence="3" id="KW-1185">Reference proteome</keyword>
<dbReference type="Proteomes" id="UP001190640">
    <property type="component" value="Chromosome 17"/>
</dbReference>
<organism evidence="3 4">
    <name type="scientific">Eublepharis macularius</name>
    <name type="common">Leopard gecko</name>
    <name type="synonym">Cyrtodactylus macularius</name>
    <dbReference type="NCBI Taxonomy" id="481883"/>
    <lineage>
        <taxon>Eukaryota</taxon>
        <taxon>Metazoa</taxon>
        <taxon>Chordata</taxon>
        <taxon>Craniata</taxon>
        <taxon>Vertebrata</taxon>
        <taxon>Euteleostomi</taxon>
        <taxon>Lepidosauria</taxon>
        <taxon>Squamata</taxon>
        <taxon>Bifurcata</taxon>
        <taxon>Gekkota</taxon>
        <taxon>Eublepharidae</taxon>
        <taxon>Eublepharinae</taxon>
        <taxon>Eublepharis</taxon>
    </lineage>
</organism>
<evidence type="ECO:0000256" key="2">
    <source>
        <dbReference type="SAM" id="MobiDB-lite"/>
    </source>
</evidence>
<feature type="coiled-coil region" evidence="1">
    <location>
        <begin position="98"/>
        <end position="125"/>
    </location>
</feature>
<feature type="region of interest" description="Disordered" evidence="2">
    <location>
        <begin position="318"/>
        <end position="340"/>
    </location>
</feature>
<accession>A0AA97KHA2</accession>
<proteinExistence type="predicted"/>
<dbReference type="GO" id="GO:0005634">
    <property type="term" value="C:nucleus"/>
    <property type="evidence" value="ECO:0007669"/>
    <property type="project" value="TreeGrafter"/>
</dbReference>
<dbReference type="KEGG" id="emc:129344415"/>
<feature type="compositionally biased region" description="Pro residues" evidence="2">
    <location>
        <begin position="170"/>
        <end position="185"/>
    </location>
</feature>
<feature type="region of interest" description="Disordered" evidence="2">
    <location>
        <begin position="160"/>
        <end position="195"/>
    </location>
</feature>
<keyword evidence="1" id="KW-0175">Coiled coil</keyword>
<evidence type="ECO:0000313" key="4">
    <source>
        <dbReference type="RefSeq" id="XP_054857003.1"/>
    </source>
</evidence>
<dbReference type="CTD" id="55771"/>
<reference evidence="4 5" key="1">
    <citation type="submission" date="2025-04" db="UniProtKB">
        <authorList>
            <consortium name="RefSeq"/>
        </authorList>
    </citation>
    <scope>IDENTIFICATION</scope>
    <source>
        <tissue evidence="4 5">Blood</tissue>
    </source>
</reference>
<dbReference type="PANTHER" id="PTHR23330:SF9">
    <property type="entry name" value="PROLINE-RICH PROTEIN 11"/>
    <property type="match status" value="1"/>
</dbReference>
<sequence length="340" mass="38220">MAKYKQRRRKLRASVTFGFKKPESILPPLCPSVLSPKPPVSPLNRSRPFCSWSLTLPDVTKVLRPLVTTVFCWYSWCRNSILWLSQFFQVIGNAVFRSHLYLEELNVLKERLQKLETEFSRLESVVQNRAVASLEKTSCPMSENVQHQLPAQERLGPVELSSSHSQALMPPAPPPPPPLPPPPVPRCLSKTDGVKKQEASLKTDMPVQITLKDLLNVKLKKTESYSKIEKKRSPLQKRRALITISDLQSISLKSKPPPNCAANSSSTPSRNCFDFKRHLRKVSIKRSPGGTPLINKENLETGTGLTPIMTQALRRKFQLAHPQSPSPSHLPRGSSFEEPS</sequence>